<protein>
    <recommendedName>
        <fullName evidence="5">NADH-quinone oxidoreductase subunit N</fullName>
        <ecNumber evidence="5">7.1.1.-</ecNumber>
    </recommendedName>
    <alternativeName>
        <fullName evidence="5">NADH dehydrogenase I subunit N</fullName>
    </alternativeName>
    <alternativeName>
        <fullName evidence="5">NDH-1 subunit N</fullName>
    </alternativeName>
</protein>
<keyword evidence="5" id="KW-1003">Cell membrane</keyword>
<organism evidence="8 9">
    <name type="scientific">Yimella lutea</name>
    <dbReference type="NCBI Taxonomy" id="587872"/>
    <lineage>
        <taxon>Bacteria</taxon>
        <taxon>Bacillati</taxon>
        <taxon>Actinomycetota</taxon>
        <taxon>Actinomycetes</taxon>
        <taxon>Micrococcales</taxon>
        <taxon>Dermacoccaceae</taxon>
        <taxon>Yimella</taxon>
    </lineage>
</organism>
<proteinExistence type="inferred from homology"/>
<evidence type="ECO:0000256" key="3">
    <source>
        <dbReference type="ARBA" id="ARBA00022989"/>
    </source>
</evidence>
<feature type="transmembrane region" description="Helical" evidence="5">
    <location>
        <begin position="331"/>
        <end position="350"/>
    </location>
</feature>
<dbReference type="OrthoDB" id="9811718at2"/>
<evidence type="ECO:0000256" key="1">
    <source>
        <dbReference type="ARBA" id="ARBA00004127"/>
    </source>
</evidence>
<feature type="transmembrane region" description="Helical" evidence="5">
    <location>
        <begin position="191"/>
        <end position="215"/>
    </location>
</feature>
<feature type="transmembrane region" description="Helical" evidence="5">
    <location>
        <begin position="42"/>
        <end position="63"/>
    </location>
</feature>
<evidence type="ECO:0000256" key="6">
    <source>
        <dbReference type="RuleBase" id="RU000320"/>
    </source>
</evidence>
<dbReference type="RefSeq" id="WP_129625261.1">
    <property type="nucleotide sequence ID" value="NZ_BAABCI010000041.1"/>
</dbReference>
<evidence type="ECO:0000256" key="2">
    <source>
        <dbReference type="ARBA" id="ARBA00022692"/>
    </source>
</evidence>
<gene>
    <name evidence="5" type="primary">nuoN</name>
    <name evidence="8" type="ORF">FB459_0915</name>
</gene>
<feature type="transmembrane region" description="Helical" evidence="5">
    <location>
        <begin position="400"/>
        <end position="418"/>
    </location>
</feature>
<comment type="function">
    <text evidence="5">NDH-1 shuttles electrons from NADH, via FMN and iron-sulfur (Fe-S) centers, to quinones in the respiratory chain. The immediate electron acceptor for the enzyme in this species is believed to be a menaquinone. Couples the redox reaction to proton translocation (for every two electrons transferred, four hydrogen ions are translocated across the cytoplasmic membrane), and thus conserves the redox energy in a proton gradient.</text>
</comment>
<dbReference type="GO" id="GO:0042773">
    <property type="term" value="P:ATP synthesis coupled electron transport"/>
    <property type="evidence" value="ECO:0007669"/>
    <property type="project" value="InterPro"/>
</dbReference>
<feature type="transmembrane region" description="Helical" evidence="5">
    <location>
        <begin position="275"/>
        <end position="296"/>
    </location>
</feature>
<feature type="transmembrane region" description="Helical" evidence="5">
    <location>
        <begin position="15"/>
        <end position="35"/>
    </location>
</feature>
<feature type="transmembrane region" description="Helical" evidence="5">
    <location>
        <begin position="235"/>
        <end position="254"/>
    </location>
</feature>
<comment type="subcellular location">
    <subcellularLocation>
        <location evidence="5">Cell membrane</location>
        <topology evidence="5">Multi-pass membrane protein</topology>
    </subcellularLocation>
    <subcellularLocation>
        <location evidence="1">Endomembrane system</location>
        <topology evidence="1">Multi-pass membrane protein</topology>
    </subcellularLocation>
    <subcellularLocation>
        <location evidence="6">Membrane</location>
        <topology evidence="6">Multi-pass membrane protein</topology>
    </subcellularLocation>
</comment>
<dbReference type="EC" id="7.1.1.-" evidence="5"/>
<dbReference type="AlphaFoldDB" id="A0A542EDV4"/>
<evidence type="ECO:0000256" key="5">
    <source>
        <dbReference type="HAMAP-Rule" id="MF_00445"/>
    </source>
</evidence>
<dbReference type="NCBIfam" id="NF004441">
    <property type="entry name" value="PRK05777.1-4"/>
    <property type="match status" value="1"/>
</dbReference>
<keyword evidence="5" id="KW-0874">Quinone</keyword>
<dbReference type="PANTHER" id="PTHR22773">
    <property type="entry name" value="NADH DEHYDROGENASE"/>
    <property type="match status" value="1"/>
</dbReference>
<dbReference type="InterPro" id="IPR010096">
    <property type="entry name" value="NADH-Q_OxRdtase_suN/2"/>
</dbReference>
<feature type="transmembrane region" description="Helical" evidence="5">
    <location>
        <begin position="83"/>
        <end position="101"/>
    </location>
</feature>
<dbReference type="Pfam" id="PF00361">
    <property type="entry name" value="Proton_antipo_M"/>
    <property type="match status" value="1"/>
</dbReference>
<keyword evidence="5" id="KW-0520">NAD</keyword>
<keyword evidence="5" id="KW-0813">Transport</keyword>
<evidence type="ECO:0000313" key="9">
    <source>
        <dbReference type="Proteomes" id="UP000320806"/>
    </source>
</evidence>
<accession>A0A542EDV4</accession>
<dbReference type="EMBL" id="VFMO01000001">
    <property type="protein sequence ID" value="TQJ13494.1"/>
    <property type="molecule type" value="Genomic_DNA"/>
</dbReference>
<dbReference type="HAMAP" id="MF_00445">
    <property type="entry name" value="NDH1_NuoN_1"/>
    <property type="match status" value="1"/>
</dbReference>
<comment type="similarity">
    <text evidence="5">Belongs to the complex I subunit 2 family.</text>
</comment>
<feature type="transmembrane region" description="Helical" evidence="5">
    <location>
        <begin position="438"/>
        <end position="464"/>
    </location>
</feature>
<feature type="transmembrane region" description="Helical" evidence="5">
    <location>
        <begin position="158"/>
        <end position="179"/>
    </location>
</feature>
<dbReference type="Proteomes" id="UP000320806">
    <property type="component" value="Unassembled WGS sequence"/>
</dbReference>
<evidence type="ECO:0000256" key="4">
    <source>
        <dbReference type="ARBA" id="ARBA00023136"/>
    </source>
</evidence>
<feature type="transmembrane region" description="Helical" evidence="5">
    <location>
        <begin position="356"/>
        <end position="379"/>
    </location>
</feature>
<feature type="domain" description="NADH:quinone oxidoreductase/Mrp antiporter transmembrane" evidence="7">
    <location>
        <begin position="156"/>
        <end position="451"/>
    </location>
</feature>
<keyword evidence="2 5" id="KW-0812">Transmembrane</keyword>
<keyword evidence="4 5" id="KW-0472">Membrane</keyword>
<dbReference type="GO" id="GO:0012505">
    <property type="term" value="C:endomembrane system"/>
    <property type="evidence" value="ECO:0007669"/>
    <property type="project" value="UniProtKB-SubCell"/>
</dbReference>
<dbReference type="InterPro" id="IPR001750">
    <property type="entry name" value="ND/Mrp_TM"/>
</dbReference>
<keyword evidence="5" id="KW-1278">Translocase</keyword>
<dbReference type="NCBIfam" id="TIGR01770">
    <property type="entry name" value="NDH_I_N"/>
    <property type="match status" value="1"/>
</dbReference>
<keyword evidence="9" id="KW-1185">Reference proteome</keyword>
<reference evidence="8 9" key="1">
    <citation type="submission" date="2019-06" db="EMBL/GenBank/DDBJ databases">
        <title>Sequencing the genomes of 1000 actinobacteria strains.</title>
        <authorList>
            <person name="Klenk H.-P."/>
        </authorList>
    </citation>
    <scope>NUCLEOTIDE SEQUENCE [LARGE SCALE GENOMIC DNA]</scope>
    <source>
        <strain evidence="8 9">DSM 19828</strain>
    </source>
</reference>
<comment type="caution">
    <text evidence="8">The sequence shown here is derived from an EMBL/GenBank/DDBJ whole genome shotgun (WGS) entry which is preliminary data.</text>
</comment>
<evidence type="ECO:0000259" key="7">
    <source>
        <dbReference type="Pfam" id="PF00361"/>
    </source>
</evidence>
<name>A0A542EDV4_9MICO</name>
<dbReference type="GO" id="GO:0008137">
    <property type="term" value="F:NADH dehydrogenase (ubiquinone) activity"/>
    <property type="evidence" value="ECO:0007669"/>
    <property type="project" value="InterPro"/>
</dbReference>
<dbReference type="GO" id="GO:0048038">
    <property type="term" value="F:quinone binding"/>
    <property type="evidence" value="ECO:0007669"/>
    <property type="project" value="UniProtKB-KW"/>
</dbReference>
<feature type="transmembrane region" description="Helical" evidence="5">
    <location>
        <begin position="302"/>
        <end position="324"/>
    </location>
</feature>
<dbReference type="GO" id="GO:0050136">
    <property type="term" value="F:NADH dehydrogenase (quinone) (non-electrogenic) activity"/>
    <property type="evidence" value="ECO:0007669"/>
    <property type="project" value="UniProtKB-UniRule"/>
</dbReference>
<comment type="subunit">
    <text evidence="5">NDH-1 is composed of 14 different subunits. Subunits NuoA, H, J, K, L, M, N constitute the membrane sector of the complex.</text>
</comment>
<sequence length="513" mass="53966">MDPNTFTQAQIEYSALLPMFVIFGAAMVGVLIEAFAPRKARYAAQLAVTLIGLVAAFVLLVTVARDHQGVTAGRALVIDGPALMMQGTILVLSFLAVLVMAERFTSDGADAFTQSGASVPGSPQEAQAERLGATTTEVFPLTLFAVAGMMMFPSTNNLLTMFVALEVLSLPLYIITGLARRRRLLSQEAALKYFLLGAFSSAFFLFGSAMIYGFAGTLDLASISNAVGTQSGQDSVLVLGIILIAVGLLFKVSAVPFHSWTPDVYQGAPTPVSGFMAACTKAAAFGALLRVFYVAFDTMRWTWQPVMVIVALLTMVVGAVLSITQTDMKRLLAYSSISHAGFLLLALTALDKDSVAGVQFYVATYGAATITAFAVVALVRKSGVEATHLSEWAGLGRRSPILAGVFGFLMLSFAGIPLTSGFTSKFALFAPAVKHGSVWLVVVAVIVSAITAFVYVRVIVLMFFSEPAEGVQVAMPSPLTAVAVAAGTAITLALGVLPGPLLDIAGHASQFLR</sequence>
<keyword evidence="3 5" id="KW-1133">Transmembrane helix</keyword>
<evidence type="ECO:0000313" key="8">
    <source>
        <dbReference type="EMBL" id="TQJ13494.1"/>
    </source>
</evidence>
<feature type="transmembrane region" description="Helical" evidence="5">
    <location>
        <begin position="476"/>
        <end position="497"/>
    </location>
</feature>
<dbReference type="GO" id="GO:0005886">
    <property type="term" value="C:plasma membrane"/>
    <property type="evidence" value="ECO:0007669"/>
    <property type="project" value="UniProtKB-SubCell"/>
</dbReference>
<comment type="catalytic activity">
    <reaction evidence="5">
        <text>a quinone + NADH + 5 H(+)(in) = a quinol + NAD(+) + 4 H(+)(out)</text>
        <dbReference type="Rhea" id="RHEA:57888"/>
        <dbReference type="ChEBI" id="CHEBI:15378"/>
        <dbReference type="ChEBI" id="CHEBI:24646"/>
        <dbReference type="ChEBI" id="CHEBI:57540"/>
        <dbReference type="ChEBI" id="CHEBI:57945"/>
        <dbReference type="ChEBI" id="CHEBI:132124"/>
    </reaction>
</comment>